<dbReference type="InterPro" id="IPR040848">
    <property type="entry name" value="AAA_lid_7"/>
</dbReference>
<evidence type="ECO:0000256" key="4">
    <source>
        <dbReference type="ARBA" id="ARBA00017143"/>
    </source>
</evidence>
<dbReference type="FunFam" id="3.40.50.410:FF:000028">
    <property type="entry name" value="Midasin"/>
    <property type="match status" value="1"/>
</dbReference>
<dbReference type="PROSITE" id="PS50234">
    <property type="entry name" value="VWFA"/>
    <property type="match status" value="1"/>
</dbReference>
<evidence type="ECO:0000256" key="6">
    <source>
        <dbReference type="ARBA" id="ARBA00022840"/>
    </source>
</evidence>
<dbReference type="InterPro" id="IPR041190">
    <property type="entry name" value="Midasin_AAA_lid_5"/>
</dbReference>
<dbReference type="InterPro" id="IPR036465">
    <property type="entry name" value="vWFA_dom_sf"/>
</dbReference>
<keyword evidence="7 9" id="KW-0143">Chaperone</keyword>
<dbReference type="CDD" id="cd00009">
    <property type="entry name" value="AAA"/>
    <property type="match status" value="1"/>
</dbReference>
<organism evidence="13 14">
    <name type="scientific">Drosophila busckii</name>
    <name type="common">Fruit fly</name>
    <dbReference type="NCBI Taxonomy" id="30019"/>
    <lineage>
        <taxon>Eukaryota</taxon>
        <taxon>Metazoa</taxon>
        <taxon>Ecdysozoa</taxon>
        <taxon>Arthropoda</taxon>
        <taxon>Hexapoda</taxon>
        <taxon>Insecta</taxon>
        <taxon>Pterygota</taxon>
        <taxon>Neoptera</taxon>
        <taxon>Endopterygota</taxon>
        <taxon>Diptera</taxon>
        <taxon>Brachycera</taxon>
        <taxon>Muscomorpha</taxon>
        <taxon>Ephydroidea</taxon>
        <taxon>Drosophilidae</taxon>
        <taxon>Drosophila</taxon>
    </lineage>
</organism>
<evidence type="ECO:0000256" key="1">
    <source>
        <dbReference type="ARBA" id="ARBA00004604"/>
    </source>
</evidence>
<feature type="compositionally biased region" description="Basic and acidic residues" evidence="11">
    <location>
        <begin position="4645"/>
        <end position="4680"/>
    </location>
</feature>
<feature type="compositionally biased region" description="Acidic residues" evidence="11">
    <location>
        <begin position="4591"/>
        <end position="4607"/>
    </location>
</feature>
<dbReference type="GO" id="GO:0030687">
    <property type="term" value="C:preribosome, large subunit precursor"/>
    <property type="evidence" value="ECO:0007669"/>
    <property type="project" value="TreeGrafter"/>
</dbReference>
<dbReference type="Gene3D" id="3.40.50.300">
    <property type="entry name" value="P-loop containing nucleotide triphosphate hydrolases"/>
    <property type="match status" value="6"/>
</dbReference>
<feature type="compositionally biased region" description="Acidic residues" evidence="11">
    <location>
        <begin position="4766"/>
        <end position="4777"/>
    </location>
</feature>
<feature type="compositionally biased region" description="Basic and acidic residues" evidence="11">
    <location>
        <begin position="4778"/>
        <end position="4788"/>
    </location>
</feature>
<dbReference type="FunFam" id="3.40.50.300:FF:000582">
    <property type="entry name" value="Midasin"/>
    <property type="match status" value="1"/>
</dbReference>
<evidence type="ECO:0000259" key="12">
    <source>
        <dbReference type="PROSITE" id="PS50234"/>
    </source>
</evidence>
<feature type="compositionally biased region" description="Acidic residues" evidence="11">
    <location>
        <begin position="4789"/>
        <end position="4800"/>
    </location>
</feature>
<name>A0A0M4EB88_DROBS</name>
<dbReference type="CDD" id="cd01460">
    <property type="entry name" value="vWA_midasin"/>
    <property type="match status" value="1"/>
</dbReference>
<dbReference type="PANTHER" id="PTHR48103">
    <property type="entry name" value="MIDASIN-RELATED"/>
    <property type="match status" value="1"/>
</dbReference>
<feature type="compositionally biased region" description="Basic and acidic residues" evidence="11">
    <location>
        <begin position="4890"/>
        <end position="4908"/>
    </location>
</feature>
<dbReference type="InterPro" id="IPR027417">
    <property type="entry name" value="P-loop_NTPase"/>
</dbReference>
<dbReference type="GO" id="GO:0005730">
    <property type="term" value="C:nucleolus"/>
    <property type="evidence" value="ECO:0007669"/>
    <property type="project" value="UniProtKB-SubCell"/>
</dbReference>
<dbReference type="GO" id="GO:0005524">
    <property type="term" value="F:ATP binding"/>
    <property type="evidence" value="ECO:0007669"/>
    <property type="project" value="UniProtKB-KW"/>
</dbReference>
<keyword evidence="5 9" id="KW-0547">Nucleotide-binding</keyword>
<dbReference type="GO" id="GO:0000027">
    <property type="term" value="P:ribosomal large subunit assembly"/>
    <property type="evidence" value="ECO:0007669"/>
    <property type="project" value="InterPro"/>
</dbReference>
<evidence type="ECO:0000313" key="14">
    <source>
        <dbReference type="Proteomes" id="UP000494163"/>
    </source>
</evidence>
<accession>A0A0M4EB88</accession>
<gene>
    <name evidence="13" type="ORF">Dbus_chr2Rg319</name>
</gene>
<dbReference type="Pfam" id="PF17865">
    <property type="entry name" value="AAA_lid_5"/>
    <property type="match status" value="1"/>
</dbReference>
<dbReference type="FunFam" id="3.40.50.300:FF:000142">
    <property type="entry name" value="Midasin"/>
    <property type="match status" value="1"/>
</dbReference>
<dbReference type="EMBL" id="CP012524">
    <property type="protein sequence ID" value="ALC40740.1"/>
    <property type="molecule type" value="Genomic_DNA"/>
</dbReference>
<comment type="similarity">
    <text evidence="3 9">Belongs to the midasin family.</text>
</comment>
<dbReference type="OMA" id="ILEQWHR"/>
<feature type="compositionally biased region" description="Basic and acidic residues" evidence="11">
    <location>
        <begin position="4926"/>
        <end position="4964"/>
    </location>
</feature>
<keyword evidence="8 9" id="KW-0539">Nucleus</keyword>
<evidence type="ECO:0000313" key="13">
    <source>
        <dbReference type="EMBL" id="ALC40740.1"/>
    </source>
</evidence>
<feature type="compositionally biased region" description="Acidic residues" evidence="11">
    <location>
        <begin position="5037"/>
        <end position="5053"/>
    </location>
</feature>
<evidence type="ECO:0000256" key="2">
    <source>
        <dbReference type="ARBA" id="ARBA00004642"/>
    </source>
</evidence>
<comment type="function">
    <text evidence="9">Nuclear chaperone required for maturation and nuclear export of pre-60S ribosome subunits.</text>
</comment>
<feature type="compositionally biased region" description="Basic and acidic residues" evidence="11">
    <location>
        <begin position="4565"/>
        <end position="4590"/>
    </location>
</feature>
<dbReference type="GO" id="GO:0005654">
    <property type="term" value="C:nucleoplasm"/>
    <property type="evidence" value="ECO:0007669"/>
    <property type="project" value="UniProtKB-SubCell"/>
</dbReference>
<dbReference type="GO" id="GO:0016887">
    <property type="term" value="F:ATP hydrolysis activity"/>
    <property type="evidence" value="ECO:0007669"/>
    <property type="project" value="InterPro"/>
</dbReference>
<feature type="domain" description="VWFA" evidence="12">
    <location>
        <begin position="5232"/>
        <end position="5426"/>
    </location>
</feature>
<dbReference type="GO" id="GO:0000055">
    <property type="term" value="P:ribosomal large subunit export from nucleus"/>
    <property type="evidence" value="ECO:0007669"/>
    <property type="project" value="TreeGrafter"/>
</dbReference>
<dbReference type="InterPro" id="IPR003593">
    <property type="entry name" value="AAA+_ATPase"/>
</dbReference>
<protein>
    <recommendedName>
        <fullName evidence="4 9">Midasin</fullName>
    </recommendedName>
</protein>
<comment type="subcellular location">
    <subcellularLocation>
        <location evidence="1">Nucleus</location>
        <location evidence="1">Nucleolus</location>
    </subcellularLocation>
    <subcellularLocation>
        <location evidence="2">Nucleus</location>
        <location evidence="2">Nucleoplasm</location>
    </subcellularLocation>
</comment>
<feature type="compositionally biased region" description="Basic and acidic residues" evidence="11">
    <location>
        <begin position="4825"/>
        <end position="4837"/>
    </location>
</feature>
<feature type="compositionally biased region" description="Acidic residues" evidence="11">
    <location>
        <begin position="4721"/>
        <end position="4731"/>
    </location>
</feature>
<dbReference type="InterPro" id="IPR002035">
    <property type="entry name" value="VWF_A"/>
</dbReference>
<feature type="compositionally biased region" description="Acidic residues" evidence="11">
    <location>
        <begin position="4625"/>
        <end position="4644"/>
    </location>
</feature>
<reference evidence="13 14" key="1">
    <citation type="submission" date="2015-08" db="EMBL/GenBank/DDBJ databases">
        <title>Ancestral chromatin configuration constrains chromatin evolution on differentiating sex chromosomes in Drosophila.</title>
        <authorList>
            <person name="Zhou Q."/>
            <person name="Bachtrog D."/>
        </authorList>
    </citation>
    <scope>NUCLEOTIDE SEQUENCE [LARGE SCALE GENOMIC DNA]</scope>
    <source>
        <tissue evidence="13">Whole larvae</tissue>
    </source>
</reference>
<feature type="compositionally biased region" description="Acidic residues" evidence="11">
    <location>
        <begin position="4810"/>
        <end position="4824"/>
    </location>
</feature>
<dbReference type="InterPro" id="IPR011704">
    <property type="entry name" value="ATPase_dyneun-rel_AAA"/>
</dbReference>
<proteinExistence type="inferred from homology"/>
<dbReference type="Proteomes" id="UP000494163">
    <property type="component" value="Chromosome 2R"/>
</dbReference>
<feature type="compositionally biased region" description="Basic and acidic residues" evidence="11">
    <location>
        <begin position="4608"/>
        <end position="4623"/>
    </location>
</feature>
<dbReference type="PRINTS" id="PR00830">
    <property type="entry name" value="ENDOLAPTASE"/>
</dbReference>
<dbReference type="PANTHER" id="PTHR48103:SF2">
    <property type="entry name" value="MIDASIN"/>
    <property type="match status" value="1"/>
</dbReference>
<dbReference type="PIRSF" id="PIRSF010340">
    <property type="entry name" value="Midasin"/>
    <property type="match status" value="1"/>
</dbReference>
<evidence type="ECO:0000256" key="11">
    <source>
        <dbReference type="SAM" id="MobiDB-lite"/>
    </source>
</evidence>
<keyword evidence="10" id="KW-0175">Coiled coil</keyword>
<feature type="compositionally biased region" description="Basic and acidic residues" evidence="11">
    <location>
        <begin position="4540"/>
        <end position="4558"/>
    </location>
</feature>
<evidence type="ECO:0000256" key="9">
    <source>
        <dbReference type="PIRNR" id="PIRNR010340"/>
    </source>
</evidence>
<dbReference type="Pfam" id="PF17867">
    <property type="entry name" value="AAA_lid_7"/>
    <property type="match status" value="3"/>
</dbReference>
<feature type="compositionally biased region" description="Basic and acidic residues" evidence="11">
    <location>
        <begin position="4687"/>
        <end position="4706"/>
    </location>
</feature>
<dbReference type="STRING" id="30019.A0A0M4EB88"/>
<dbReference type="Pfam" id="PF07728">
    <property type="entry name" value="AAA_5"/>
    <property type="match status" value="6"/>
</dbReference>
<dbReference type="Gene3D" id="3.40.50.410">
    <property type="entry name" value="von Willebrand factor, type A domain"/>
    <property type="match status" value="1"/>
</dbReference>
<feature type="compositionally biased region" description="Polar residues" evidence="11">
    <location>
        <begin position="4868"/>
        <end position="4881"/>
    </location>
</feature>
<dbReference type="SUPFAM" id="SSF52540">
    <property type="entry name" value="P-loop containing nucleoside triphosphate hydrolases"/>
    <property type="match status" value="6"/>
</dbReference>
<keyword evidence="14" id="KW-1185">Reference proteome</keyword>
<evidence type="ECO:0000256" key="8">
    <source>
        <dbReference type="ARBA" id="ARBA00023242"/>
    </source>
</evidence>
<evidence type="ECO:0000256" key="5">
    <source>
        <dbReference type="ARBA" id="ARBA00022741"/>
    </source>
</evidence>
<evidence type="ECO:0000256" key="10">
    <source>
        <dbReference type="SAM" id="Coils"/>
    </source>
</evidence>
<dbReference type="SMART" id="SM00382">
    <property type="entry name" value="AAA"/>
    <property type="match status" value="5"/>
</dbReference>
<evidence type="ECO:0000256" key="7">
    <source>
        <dbReference type="ARBA" id="ARBA00023186"/>
    </source>
</evidence>
<dbReference type="SUPFAM" id="SSF53300">
    <property type="entry name" value="vWA-like"/>
    <property type="match status" value="1"/>
</dbReference>
<feature type="compositionally biased region" description="Basic and acidic residues" evidence="11">
    <location>
        <begin position="4845"/>
        <end position="4867"/>
    </location>
</feature>
<feature type="compositionally biased region" description="Basic and acidic residues" evidence="11">
    <location>
        <begin position="5019"/>
        <end position="5036"/>
    </location>
</feature>
<sequence>MDVNINKLRRSAQQLLQLTASEPQDDNFLLHVQKFIKKQHYVAKDVECLFETLSQQLTVPAYTLPLAISFREQLLLLLSMSLRCNVAEQAHQYELECVALAKLLQLSVDAQRFAKCYFRQKPAPFAQQQSAAQVPVKKSKKTKNVGTNLPLIKCCYQLLKCDVAYYRELWDWSSFLERYAPQQTQACQLTQLYCNEVMALLSDMSATQLHTFNREISVSVRLQFEAEQQQLLLLQQTSCTYLPDLKEQMLTVQLTQSKQAVTNMEGVLLPVYNQENQEFYAHSDGCYDRIVKVDSTMVNLRSIALGVAAAKPICLSGPVGCGKTTLIEYLARKTGRICPKPKEREAHAAALQKAAEEEQLLKPKKKSKIAKATANKRKLNDVPLEQLLDLESESQLSRQNGFLRIQLGDQTDSKMLLGQYRCTDVPGEFIWLPGVLTQAVMHGYWLLLEDLDAATQDTYTILSSLLERNYLSVPGFRDCVKIEPGFQLFVTVRTNKSASNSNRKSLYALLEKYLYTINILPLSRNELCKVVSSNYPKLATVANRIVDVFLTFSSGDHAAADNLRQQESNDKADNTEKYVALPFEQLAPGSLPHSGRLVSTRDLIKLCQRASAQFSVTSAECAYFVFQHAVDVFCAYMPKTKEQTALITSIGAKLGIIRSRCEHYANDYKPESEFGAQHFRIGRATLPTKPEEEEEPQQELQLEQSAAKRQKLSKLTRKSMSQANAKRVTFSFTRLASCILERIAVCVHHAEPVLLVGETGVGKTSAVQYLAARTEHKLVAINMNNQSDVSDLVGGFKPVELNYVLAPLRYEFEHLFNETFNAAKNAQFLQNFATHFNNGRHMVIIRSMLHVCAGLLQKPEHQCSPVLPRWQTLREKLQRLQSQLEKSINISFAFIPGSLVQCISNGDWVLLDEINLATAETLECLCTILEPAGSVVLLERGDFMPVKRHPDFRIFACMNPNTDIGKKDLPVGIRNRFSEFFVDELTTDADLSLLVGDYLANTGIQRKAVHNIVQLYKNLRRLAELQLNDGLGNRPVYSLRTLCRSLRICARNLCGSIERNLYESFCLSFLTQLDTESHQLVLLLIRDALLSNPKAVLNQALPQLGEKYLQFEGYWIQQGELEPQACEHYILTASVRNNLQDLARIISIGQLPILLQGPTSAGKTSLIDYVARRSGNRCLRINNHEHTDLQEYIGSYAADATGKLTFREGVLVQAMRQGHWIILDELNLASTDILEALNRVLDDNRELYIAETQTLVKAHANFMLFATQNPPGLYGGRKTLSRAFKNRFIELHFADIPRAELEVILEQRCRIPASYARKMVQCMGQLQQQRKHSAKQLFTLRDLFRWGNRYTYADAALQQIEQYDWNQHLVEEGYLVLSAKVRTPEELQLIEQTLYKNFRKRLDLQLLFDVHSEQQSSAVSSSILKAIREYAPGGDLVWTRNMTRMAVLTAKALQFDEPVLLVGPTGCGKTSVCQLLAQIASKQLRILNCHMHTEGADFLGGLRPCRGEQQQQRLFEWADGPLVYAMLEGSYFMADEISLAEDSVLERLNCILEPERSVLLAEKGGLHSDEDFVVQAQAGFQFLATMNPGGDFGKKELSPALRNRFTEIWCLPSDEREDLIAIAHNCMSRAQLSYSKDTQAIAAYMVDIVLYIRQCLDKFKFSVRDILAWANYMLNNAQLSFAAQAIFGLETIFLDALEMLPHETEQQLAQLRARIIDYAIKQAALQLNEQFDAAQVQQQRGQQLRLDSQHFGLAPFFIEVNAAGLSVERSQFLFDAPTSKQNLFRLLSALTLQKPVLLEGPPGVGKTSIVESMAQAIGYKLVRINLCEHTDLADLFGTDLPAEDNLLERVQSQSQLGSFVWRDGPLLAALKSEHTWILLDELNLAPQSVLEGLNAVLDHRGEVYIPELNRSFQLTRSTRIFACQNPLKQGGGRKGLPQSFLNRFNKVYLRSLSTEDLLHVVNSKFGAYFEQLQQYFVQLPESCSTVNLFELHAKRPELSAEFESFDLAARLVRFSQQLEQGVASMQFGYKGGPFEFNLRDILRWCELLQHEATGFIPGPTSLNFHVAFNNFLLTLYERMQLVYYQRMRCTSDKLYIRQAFAQVFSCQAEQLQQLAEDVSLYWTADNVYLNDVVLPRVSLQQQQLQQQQSSPLLLATQRQQLKHIVETVHMEKPLLLCGATDSGKTKLIDALCVLSNQVCNTDTIDDSVTGSFQQIDLNRHLEQIYKQAELLIFGVAQQTFLTQHAPQFVQQLWHAWSKYNQLARLSTNLQQHTVAQELKLFEQRLSALANIITQLQQLPEECCTDACAQLPQLEAKLLLLQAYIKSADSLNTGGSFEWVDSNIVSALKSGQYVLLEHVNLCSAAVLDRLNPVFEPNGSLLIAEKGMGTQAQGVELVRQAPGFRAFLTIDPKHGELSRAMRNRCVELSLSDAEYSVDDMRALLHEQGVLQLSAIDCLLQIHEHIRGLSELHAHSISQLLQCAALSVGYRRIGYEWQRAIYVAAMEVYVYAASVDLLGFGLAYYQNKLRELVLQHTQNFEEQQQQLDLSAVVLRTNELNELTLIKLQAAPLTALLQAVHEVPQQLLTQLCQGMAELQLAELNLPQLLRYFVYMLYESCSQQDLQLRQLYMQQLLHAQPELLSLSQQLYTYLQQQLQSDDLSDLPWQRLLLPRLRDYALQPATAAAQQRCLSLSASLWTRLLLGNLPQPLANQKLATMSLLDYSQALPLGKVSDKHSNVFLLHLAELLQQLLHLLQHDLAACHLTLEAYAQLFTQLLWFNRLLLVAQQPLLLHNEFNVQLQHTLLLHFRWLQKHLLKALQPHWPQLLQTHPQLSECLQQMQVYVQHSKPPTNQSSKLYAKNFTLFQPNYLEEQITLHEQLAQLEKLLQLVPQYGNMERQLWQQKWLALHSDAAHKWRAYQRQNSAALKLGKFELPTAVSSKELLELLQQLQLQLKQAEQPMEMEMQLKLDLNEIKEKLAEPKAEDAEQQQQPELRSYQLLLPALREYFMQRVVSASLQQPQQQVNELYSEQLLTLNAPLWQCLNTLQHSGHERIMTACHMLQAEPELQQLSGSSCYKTLRSYERQYRAAWQAYQLDNLAVRLDCAQLPQTAALELSCVYSYQGAALTNTLLSLLCQGNGQLRRVPLGELQEWTQSLQQSRQLLWQNAALLCGKHSLQHNAKECLQRSGKQLLRELQLIGVPQTQQTMVQALEQVLQAESAQELQQCFDAALGHMLLGCLELQLLCQAPLIDPVEKQRLRQLYLSEDITNLQHLLSVYEFMQLMLHYKHYGHDIYAQLQQQRSALLQQQQQQQQQLALRPAEAHTYNQLATQLRHFLLSNCQSAQLWQLCVAVQQHWQHFTATEAATEAQRVSCLELLQKLQLWLANAQRFQQHTLATYEAYFQDLLQPVKCALQQLRFGLEQLKTVFTRVLQAGSVQQAQAVQSELVQLLAYPTLQEFKLQKQQLQQLLMPLPHADAAYYELLLSKLNELHLFIASSGTQLNEANFSAYDEALSLCQQSWQQQQQRKQQQQAEEESLYKTKTLGGVESEEQMELRELQQYFPTQLEGDFAEFLDEQLLQQLRERRQQLQNAKTADLMNEVQYAELVRNFLQLMLQHSEVYYEQSAQQQQQQLEWLSPYATRLQLFVQLQQHYKQALGEQLDEQLYNALALSLNMQQQQLQLDAATCAVYDYYKDANIAEASGCLGVLQRIEQRVLEQLALYPEHAGLADIRVIIQRIRKLPANASLVRYNTGCQLLRQKVSLWNELAHSQNNLQAEELELASFVQRWTKLELQHWRSCLQQVAKQCQQHAYRYWFYIYELLQAPALDVPQTVKSLRQFVETANFGDFELRLQLLHAFELYLHNKQRLDSAAAAQSAALIAALHNLQAYFAQFRLELQALTKTRRAPLEKKLREFVKIQSYNKDLSYFSMRHNVASVHRQLHKFLKEYRLQLELPITELLQPKDATVKDYSMLQPAKRAYSLADALFMLAPQGYLPLLQVPQTLPLLQRLGKHFHTARQLVQQTLASCNYNQLIEALQQLLHAQLERCHTLRSLQVERSKPRPQQLLQAKQILQQKRKALTDLFKLLAKLGVSYRSGLLELSLRSDLAHLQQTPCCLASLQPPLPHAAAATTAASSELYYMKCVFKLQLLQQIMLTPLSELGPPNIERLKGNAVDLFLQVQQQRQELCEASKQSYELRGALQQLQQVAVLHADEQSPRSYACHSERLQQLQQQLSQLQYVLQQWQLLLNCAPATAATITADNALLHAITLPLPQLQSTSSQLLASVQQLLLQLQQQRQVAFLSHKQLQQYEQRFATHVQQLQQLLQLLSLPQGEYMPLAQPLLQLLQALQVSAPSSNSLAEPVDLQQVELELGNIAHLTLLALQKIYKQHSATAATDAATAPQEDEDADDIKEQHLKQHLSQQLSSDWQQLQLPQLLHKLTHVLLLLQHAEPSVQHSLCLRRAAALLPILQQYRLLSDYLLLQQLGTHSMCSKMLCIMLTAFVEIGSKGFCVPPDLMQDEQQEKQDSKQGEGFGLEDGTGDQDASDKIESEDQLDDAKRPEDRQDEGEKEQPDCKEEKGIELSEDFEGKMQDLDKPEDDDSAESEEEDEELNKEMGETEEGADKLDEQIWGDDEEQPEEQEEPELNEEDQGKGSKDEKDDHNDLDTKNDAAKEDGKDEHEKDGLDATNEQSNDKDKRKEQAQDIDDMKDQEQDEEQTNAMHNELEEPPEPEEMDLGEMNMDEGHDNEREEGNEENPFDIDAMKEQMQPAEEQEDETDEQPGEEDKDKDKGDDSADSESEAEDAGTEQNLKENGEAEEEETKPEDEEEADTQRRGDLDKEAEPESEETAAEPREEKPEQHAQSKDKSSKEENVQSVPNTEQNSSADQVQQEQEEDVKQEQKLDEQETGEEKDGVGQAENDTNDGGHQGIAETKETVTQEERKNEKQTQEKRKQGRTNEERTLGEAEQHKLKQLKTIEQLKQQADNDKEEQQQEQPTPDAEAEEYQHVKEPKNSDKTTLDNATEEQSKQIQHQEEEQAKDEQNAEADAAEELQDNEEAPAQEQTELEQMSAEKTEQKSDKPSKTEQAKTERLETPQEMEIEGELITTMTVPRSAETTAHSNTELLLDQSTQAQELSTAEELQLRQLYQQQLSGAKGSLPQHEDYESWASISHRMTQNARELCEQLRLILEPTKCTRLKGDYRTGRRINMKKIIPYIASQFRKDKIWLRRTKPAQRDYKITIAIDDSKSMHHNNSKTLTLEAISLVSQALTLLESGRLSIVSFGEAPQLILNHTEQFDGPRLVSGLNFAQDKTKIAGLLDFIRTVNTEESGLAGDNSLFENLLLILSDGRNIFSEGNQKVKNAIKLARLQRIFLVYIIIDNPENKNSILDVQHVEVNADGSVKINNYLDSFPFPYYVIVRDLNQLPLVLSEAMRQWFELVNSEQ</sequence>
<feature type="compositionally biased region" description="Basic and acidic residues" evidence="11">
    <location>
        <begin position="4998"/>
        <end position="5012"/>
    </location>
</feature>
<dbReference type="FunFam" id="3.40.50.300:FF:001384">
    <property type="entry name" value="Midasin"/>
    <property type="match status" value="1"/>
</dbReference>
<dbReference type="InterPro" id="IPR012099">
    <property type="entry name" value="Midasin"/>
</dbReference>
<feature type="region of interest" description="Disordered" evidence="11">
    <location>
        <begin position="4515"/>
        <end position="5089"/>
    </location>
</feature>
<evidence type="ECO:0000256" key="3">
    <source>
        <dbReference type="ARBA" id="ARBA00007188"/>
    </source>
</evidence>
<feature type="compositionally biased region" description="Basic and acidic residues" evidence="11">
    <location>
        <begin position="5064"/>
        <end position="5088"/>
    </location>
</feature>
<keyword evidence="6 9" id="KW-0067">ATP-binding</keyword>
<feature type="coiled-coil region" evidence="10">
    <location>
        <begin position="4216"/>
        <end position="4243"/>
    </location>
</feature>
<dbReference type="FunFam" id="3.40.50.300:FF:004102">
    <property type="entry name" value="Uncharacterized protein"/>
    <property type="match status" value="1"/>
</dbReference>
<dbReference type="OrthoDB" id="422220at2759"/>